<evidence type="ECO:0000313" key="2">
    <source>
        <dbReference type="EMBL" id="GIL83966.1"/>
    </source>
</evidence>
<evidence type="ECO:0000313" key="4">
    <source>
        <dbReference type="Proteomes" id="UP000747110"/>
    </source>
</evidence>
<comment type="caution">
    <text evidence="2">The sequence shown here is derived from an EMBL/GenBank/DDBJ whole genome shotgun (WGS) entry which is preliminary data.</text>
</comment>
<sequence>MATPAASADGPPAVRSFVRRIGDRLEVKVPESKVLLLFPTLTLMLGLGFWPVFCLDGDPVVNLYLTGSVPLCLIPGLLGVWEYLFRRTWLVVGPEMWRAVSGWMMMSAPDPDRFVEGPFISHQKDGLVKDFISLTVTEDETRGLLFESTGVRFYFNPSKLQSLSRREKEWLAGKINDFMNEMKVRKHGQDGSIKLQTIQPWWQHVVDYSTLPESLRPVDSVGGFSTHIWRRGNRLDVITPKNVGLTLSAVSAFSIGAALIPITYIFAIDVFYGIIGAIGSGLLLLGSTVCFLGNIQGRWLVVDRYTWRLTMYWLRYPNIERDMARSQKWSDEELCGAFVDVASSGELHDYLGLRVQNTAGAHPMMIIHRALSTSTFHEAQWLEEEINKHIKMVKEHPFPATTWRHSVPMEPVTIRPATIVSGSTVVPSSKESSSALLP</sequence>
<keyword evidence="1" id="KW-1133">Transmembrane helix</keyword>
<dbReference type="EMBL" id="BNCP01000028">
    <property type="protein sequence ID" value="GIL83966.1"/>
    <property type="molecule type" value="Genomic_DNA"/>
</dbReference>
<evidence type="ECO:0000256" key="1">
    <source>
        <dbReference type="SAM" id="Phobius"/>
    </source>
</evidence>
<feature type="transmembrane region" description="Helical" evidence="1">
    <location>
        <begin position="270"/>
        <end position="295"/>
    </location>
</feature>
<protein>
    <submittedName>
        <fullName evidence="2">Uncharacterized protein</fullName>
    </submittedName>
</protein>
<keyword evidence="1" id="KW-0812">Transmembrane</keyword>
<keyword evidence="1" id="KW-0472">Membrane</keyword>
<accession>A0A8J4CIT4</accession>
<feature type="transmembrane region" description="Helical" evidence="1">
    <location>
        <begin position="65"/>
        <end position="85"/>
    </location>
</feature>
<organism evidence="2 4">
    <name type="scientific">Volvox reticuliferus</name>
    <dbReference type="NCBI Taxonomy" id="1737510"/>
    <lineage>
        <taxon>Eukaryota</taxon>
        <taxon>Viridiplantae</taxon>
        <taxon>Chlorophyta</taxon>
        <taxon>core chlorophytes</taxon>
        <taxon>Chlorophyceae</taxon>
        <taxon>CS clade</taxon>
        <taxon>Chlamydomonadales</taxon>
        <taxon>Volvocaceae</taxon>
        <taxon>Volvox</taxon>
    </lineage>
</organism>
<feature type="transmembrane region" description="Helical" evidence="1">
    <location>
        <begin position="34"/>
        <end position="53"/>
    </location>
</feature>
<keyword evidence="4" id="KW-1185">Reference proteome</keyword>
<gene>
    <name evidence="2" type="ORF">Vretifemale_12685</name>
    <name evidence="3" type="ORF">Vretimale_10936</name>
</gene>
<proteinExistence type="predicted"/>
<dbReference type="EMBL" id="BNCQ01000022">
    <property type="protein sequence ID" value="GIM06699.1"/>
    <property type="molecule type" value="Genomic_DNA"/>
</dbReference>
<reference evidence="2" key="1">
    <citation type="journal article" date="2021" name="Proc. Natl. Acad. Sci. U.S.A.">
        <title>Three genomes in the algal genus Volvox reveal the fate of a haploid sex-determining region after a transition to homothallism.</title>
        <authorList>
            <person name="Yamamoto K."/>
            <person name="Hamaji T."/>
            <person name="Kawai-Toyooka H."/>
            <person name="Matsuzaki R."/>
            <person name="Takahashi F."/>
            <person name="Nishimura Y."/>
            <person name="Kawachi M."/>
            <person name="Noguchi H."/>
            <person name="Minakuchi Y."/>
            <person name="Umen J.G."/>
            <person name="Toyoda A."/>
            <person name="Nozaki H."/>
        </authorList>
    </citation>
    <scope>NUCLEOTIDE SEQUENCE</scope>
    <source>
        <strain evidence="3">NIES-3785</strain>
        <strain evidence="2">NIES-3786</strain>
    </source>
</reference>
<dbReference type="Proteomes" id="UP000722791">
    <property type="component" value="Unassembled WGS sequence"/>
</dbReference>
<dbReference type="OrthoDB" id="556358at2759"/>
<feature type="transmembrane region" description="Helical" evidence="1">
    <location>
        <begin position="243"/>
        <end position="264"/>
    </location>
</feature>
<evidence type="ECO:0000313" key="3">
    <source>
        <dbReference type="EMBL" id="GIM06699.1"/>
    </source>
</evidence>
<dbReference type="Proteomes" id="UP000747110">
    <property type="component" value="Unassembled WGS sequence"/>
</dbReference>
<dbReference type="AlphaFoldDB" id="A0A8J4CIT4"/>
<name>A0A8J4CIT4_9CHLO</name>